<name>A0AAE0GA21_9CHLO</name>
<organism evidence="1 2">
    <name type="scientific">Cymbomonas tetramitiformis</name>
    <dbReference type="NCBI Taxonomy" id="36881"/>
    <lineage>
        <taxon>Eukaryota</taxon>
        <taxon>Viridiplantae</taxon>
        <taxon>Chlorophyta</taxon>
        <taxon>Pyramimonadophyceae</taxon>
        <taxon>Pyramimonadales</taxon>
        <taxon>Pyramimonadaceae</taxon>
        <taxon>Cymbomonas</taxon>
    </lineage>
</organism>
<evidence type="ECO:0000313" key="2">
    <source>
        <dbReference type="Proteomes" id="UP001190700"/>
    </source>
</evidence>
<dbReference type="AlphaFoldDB" id="A0AAE0GA21"/>
<comment type="caution">
    <text evidence="1">The sequence shown here is derived from an EMBL/GenBank/DDBJ whole genome shotgun (WGS) entry which is preliminary data.</text>
</comment>
<keyword evidence="2" id="KW-1185">Reference proteome</keyword>
<evidence type="ECO:0000313" key="1">
    <source>
        <dbReference type="EMBL" id="KAK3274450.1"/>
    </source>
</evidence>
<protein>
    <submittedName>
        <fullName evidence="1">Uncharacterized protein</fullName>
    </submittedName>
</protein>
<accession>A0AAE0GA21</accession>
<sequence length="169" mass="19910">MNTLPWEVVEKEIHFHDVLMNTVITEELHNNKLTEANFPLLLKYQAELAQKRYKGVELTVAPTHKDSGLVARKILLKELARWCDVLRGHFMQRFSVFEQLTWMQKCLDLRKISSSPCELPDCHTYLEKLYIWAVEKGKVELPPFQEVWLQHETLKASARSGRWNYARVC</sequence>
<reference evidence="1 2" key="1">
    <citation type="journal article" date="2015" name="Genome Biol. Evol.">
        <title>Comparative Genomics of a Bacterivorous Green Alga Reveals Evolutionary Causalities and Consequences of Phago-Mixotrophic Mode of Nutrition.</title>
        <authorList>
            <person name="Burns J.A."/>
            <person name="Paasch A."/>
            <person name="Narechania A."/>
            <person name="Kim E."/>
        </authorList>
    </citation>
    <scope>NUCLEOTIDE SEQUENCE [LARGE SCALE GENOMIC DNA]</scope>
    <source>
        <strain evidence="1 2">PLY_AMNH</strain>
    </source>
</reference>
<gene>
    <name evidence="1" type="ORF">CYMTET_17367</name>
</gene>
<dbReference type="EMBL" id="LGRX02007719">
    <property type="protein sequence ID" value="KAK3274450.1"/>
    <property type="molecule type" value="Genomic_DNA"/>
</dbReference>
<proteinExistence type="predicted"/>
<dbReference type="Proteomes" id="UP001190700">
    <property type="component" value="Unassembled WGS sequence"/>
</dbReference>